<evidence type="ECO:0000256" key="1">
    <source>
        <dbReference type="SAM" id="SignalP"/>
    </source>
</evidence>
<feature type="domain" description="DOMON" evidence="2">
    <location>
        <begin position="116"/>
        <end position="244"/>
    </location>
</feature>
<comment type="caution">
    <text evidence="3">The sequence shown here is derived from an EMBL/GenBank/DDBJ whole genome shotgun (WGS) entry which is preliminary data.</text>
</comment>
<evidence type="ECO:0000313" key="3">
    <source>
        <dbReference type="EMBL" id="CAK8677249.1"/>
    </source>
</evidence>
<dbReference type="Proteomes" id="UP001642483">
    <property type="component" value="Unassembled WGS sequence"/>
</dbReference>
<sequence>MEAGKIVFLLVLCGVCGGEYVTVDPRDDIIPDIFGGRWRIMAPTGLNRSITWNLRPPNIPELTFLEPNITDNFDPYALYGGGNPLDILSIFENYTDLFPYEYTFLSPFTYDYENYTNLELPATESEDLLGTPTVVRFTIRGSNVGWIGLGISRDTLMGDDNAYICARESPGSDTIKVISAELVGQAPPEGQIPLSSSDVIDTRIVGNVMECTFEVPLSVTKNVSGVPLTWDISKENFNLFYAEGEVFPDGNLFYHSFRQHTNRPFNLSTPRGYKIPGFTLSGGGGNWMIPGECETDCRSVSWTPDVVADRVVVNFTIRGREADYVKIALANYQKAPSPPIEAFGDCYYCIRDTSGQVNIMSRGCLPEAREEFQPEELEPIPPEDVIEAQVSGRFLTCSFVRSLVVNRTINSTKKSFDLSRDRFAVIYEEGPTSGGDPLTLEQPEIFYFVAIDYVITNVTFVTIPTSQLDLADQTIPGTDQDGMEGGGDGGMGGRSSSLSSFNFLLFIVTSAAMLCVIT</sequence>
<accession>A0ABP0FC29</accession>
<dbReference type="InterPro" id="IPR005018">
    <property type="entry name" value="DOMON_domain"/>
</dbReference>
<evidence type="ECO:0000313" key="4">
    <source>
        <dbReference type="Proteomes" id="UP001642483"/>
    </source>
</evidence>
<organism evidence="3 4">
    <name type="scientific">Clavelina lepadiformis</name>
    <name type="common">Light-bulb sea squirt</name>
    <name type="synonym">Ascidia lepadiformis</name>
    <dbReference type="NCBI Taxonomy" id="159417"/>
    <lineage>
        <taxon>Eukaryota</taxon>
        <taxon>Metazoa</taxon>
        <taxon>Chordata</taxon>
        <taxon>Tunicata</taxon>
        <taxon>Ascidiacea</taxon>
        <taxon>Aplousobranchia</taxon>
        <taxon>Clavelinidae</taxon>
        <taxon>Clavelina</taxon>
    </lineage>
</organism>
<protein>
    <recommendedName>
        <fullName evidence="2">DOMON domain-containing protein</fullName>
    </recommendedName>
</protein>
<gene>
    <name evidence="3" type="ORF">CVLEPA_LOCUS6649</name>
</gene>
<name>A0ABP0FC29_CLALP</name>
<keyword evidence="1" id="KW-0732">Signal</keyword>
<dbReference type="EMBL" id="CAWYQH010000046">
    <property type="protein sequence ID" value="CAK8677249.1"/>
    <property type="molecule type" value="Genomic_DNA"/>
</dbReference>
<keyword evidence="4" id="KW-1185">Reference proteome</keyword>
<feature type="chain" id="PRO_5045472265" description="DOMON domain-containing protein" evidence="1">
    <location>
        <begin position="19"/>
        <end position="518"/>
    </location>
</feature>
<proteinExistence type="predicted"/>
<dbReference type="PROSITE" id="PS50836">
    <property type="entry name" value="DOMON"/>
    <property type="match status" value="1"/>
</dbReference>
<feature type="signal peptide" evidence="1">
    <location>
        <begin position="1"/>
        <end position="18"/>
    </location>
</feature>
<evidence type="ECO:0000259" key="2">
    <source>
        <dbReference type="PROSITE" id="PS50836"/>
    </source>
</evidence>
<reference evidence="3 4" key="1">
    <citation type="submission" date="2024-02" db="EMBL/GenBank/DDBJ databases">
        <authorList>
            <person name="Daric V."/>
            <person name="Darras S."/>
        </authorList>
    </citation>
    <scope>NUCLEOTIDE SEQUENCE [LARGE SCALE GENOMIC DNA]</scope>
</reference>